<gene>
    <name evidence="1" type="ORF">DL796_03550</name>
</gene>
<evidence type="ECO:0000313" key="1">
    <source>
        <dbReference type="EMBL" id="PXF64222.1"/>
    </source>
</evidence>
<keyword evidence="2" id="KW-1185">Reference proteome</keyword>
<protein>
    <submittedName>
        <fullName evidence="1">Uncharacterized protein</fullName>
    </submittedName>
</protein>
<name>A0A318D4I1_9GAMM</name>
<comment type="caution">
    <text evidence="1">The sequence shown here is derived from an EMBL/GenBank/DDBJ whole genome shotgun (WGS) entry which is preliminary data.</text>
</comment>
<reference evidence="1 2" key="1">
    <citation type="submission" date="2018-05" db="EMBL/GenBank/DDBJ databases">
        <title>Kangiella spongicola genome sequence.</title>
        <authorList>
            <person name="Maclea K.S."/>
            <person name="Goen A.E."/>
            <person name="Kelley C."/>
            <person name="Underriner A."/>
            <person name="Silverwood T."/>
            <person name="Trachtenberg A.M."/>
        </authorList>
    </citation>
    <scope>NUCLEOTIDE SEQUENCE [LARGE SCALE GENOMIC DNA]</scope>
    <source>
        <strain evidence="1 2">ATCC BAA-2076</strain>
    </source>
</reference>
<evidence type="ECO:0000313" key="2">
    <source>
        <dbReference type="Proteomes" id="UP000247689"/>
    </source>
</evidence>
<dbReference type="AlphaFoldDB" id="A0A318D4I1"/>
<sequence>MDKISIPDEALFYISERTLPINAVIDFIYENPSQQTIDHFKNINLHLKNGQVKPGQMVIITPPDASYCHQWENVMMEAAAYTDQQLSQMSAAEKVNLARHYDLIQYSTEYVGAGYGLTATFYEQKKKHVERVLKEIERLYKNTLRTNNGKLATKSFFQQRQALFRKLDYAINGMLERRMFSRNVPISQLKNTMGISSKAIMHQWKHQPGATNLDGFKSNYKKLTTASKSFTRLGYLSIGLDIGYSAAAIHEACTVDNSADFCRLTTYSQTGRAAGSIAGGGFGGWATSYVTCNLVFGLESAGTSLLWCTIVASVAGGYAGSQLGSHIGQSSGEAIYEYSR</sequence>
<dbReference type="Proteomes" id="UP000247689">
    <property type="component" value="Unassembled WGS sequence"/>
</dbReference>
<dbReference type="OrthoDB" id="6352550at2"/>
<proteinExistence type="predicted"/>
<organism evidence="1 2">
    <name type="scientific">Kangiella spongicola</name>
    <dbReference type="NCBI Taxonomy" id="796379"/>
    <lineage>
        <taxon>Bacteria</taxon>
        <taxon>Pseudomonadati</taxon>
        <taxon>Pseudomonadota</taxon>
        <taxon>Gammaproteobacteria</taxon>
        <taxon>Kangiellales</taxon>
        <taxon>Kangiellaceae</taxon>
        <taxon>Kangiella</taxon>
    </lineage>
</organism>
<dbReference type="RefSeq" id="WP_110200027.1">
    <property type="nucleotide sequence ID" value="NZ_QICH01000001.1"/>
</dbReference>
<dbReference type="EMBL" id="QICH01000001">
    <property type="protein sequence ID" value="PXF64222.1"/>
    <property type="molecule type" value="Genomic_DNA"/>
</dbReference>
<accession>A0A318D4I1</accession>